<gene>
    <name evidence="1" type="ORF">BP422_25560</name>
</gene>
<evidence type="ECO:0008006" key="3">
    <source>
        <dbReference type="Google" id="ProtNLM"/>
    </source>
</evidence>
<accession>A0A220MPF5</accession>
<dbReference type="RefSeq" id="WP_088910159.1">
    <property type="nucleotide sequence ID" value="NZ_CP018145.1"/>
</dbReference>
<dbReference type="Pfam" id="PF14101">
    <property type="entry name" value="DUF4275"/>
    <property type="match status" value="1"/>
</dbReference>
<name>A0A220MPF5_9BACL</name>
<dbReference type="AlphaFoldDB" id="A0A220MPF5"/>
<dbReference type="InterPro" id="IPR025454">
    <property type="entry name" value="DUF4275"/>
</dbReference>
<protein>
    <recommendedName>
        <fullName evidence="3">ATP synthase F1 subunit delta</fullName>
    </recommendedName>
</protein>
<reference evidence="1 2" key="1">
    <citation type="submission" date="2016-11" db="EMBL/GenBank/DDBJ databases">
        <authorList>
            <person name="Jaros S."/>
            <person name="Januszkiewicz K."/>
            <person name="Wedrychowicz H."/>
        </authorList>
    </citation>
    <scope>NUCLEOTIDE SEQUENCE [LARGE SCALE GENOMIC DNA]</scope>
    <source>
        <strain evidence="1 2">NF2</strain>
    </source>
</reference>
<dbReference type="Proteomes" id="UP000197781">
    <property type="component" value="Chromosome"/>
</dbReference>
<evidence type="ECO:0000313" key="2">
    <source>
        <dbReference type="Proteomes" id="UP000197781"/>
    </source>
</evidence>
<evidence type="ECO:0000313" key="1">
    <source>
        <dbReference type="EMBL" id="ASJ56609.1"/>
    </source>
</evidence>
<sequence length="142" mass="17201">MKLADQLKEKNTKTTELFIWGPYLREEWEKHFASHLTEEDKERIFLKNKDGYQGYLWHLFSNKLRDCLEREEADEAFQQVAHESYYVFYQLSNEVLILENAAAFSVADLEKEYDVYVVDKDFTWTYVKTHETKWCGPYFCRK</sequence>
<proteinExistence type="predicted"/>
<dbReference type="KEGG" id="bfm:BP422_25560"/>
<dbReference type="EMBL" id="CP018145">
    <property type="protein sequence ID" value="ASJ56609.1"/>
    <property type="molecule type" value="Genomic_DNA"/>
</dbReference>
<organism evidence="1 2">
    <name type="scientific">Brevibacillus formosus</name>
    <dbReference type="NCBI Taxonomy" id="54913"/>
    <lineage>
        <taxon>Bacteria</taxon>
        <taxon>Bacillati</taxon>
        <taxon>Bacillota</taxon>
        <taxon>Bacilli</taxon>
        <taxon>Bacillales</taxon>
        <taxon>Paenibacillaceae</taxon>
        <taxon>Brevibacillus</taxon>
    </lineage>
</organism>